<dbReference type="GeneID" id="107021714"/>
<reference evidence="5" key="3">
    <citation type="submission" date="2025-05" db="UniProtKB">
        <authorList>
            <consortium name="RefSeq"/>
        </authorList>
    </citation>
    <scope>IDENTIFICATION</scope>
</reference>
<dbReference type="PANTHER" id="PTHR31672:SF13">
    <property type="entry name" value="F-BOX PROTEIN CPR30-LIKE"/>
    <property type="match status" value="1"/>
</dbReference>
<dbReference type="SUPFAM" id="SSF81383">
    <property type="entry name" value="F-box domain"/>
    <property type="match status" value="1"/>
</dbReference>
<feature type="domain" description="F-box" evidence="1">
    <location>
        <begin position="8"/>
        <end position="42"/>
    </location>
</feature>
<dbReference type="InterPro" id="IPR017451">
    <property type="entry name" value="F-box-assoc_interact_dom"/>
</dbReference>
<dbReference type="InterPro" id="IPR050796">
    <property type="entry name" value="SCF_F-box_component"/>
</dbReference>
<evidence type="ECO:0000313" key="5">
    <source>
        <dbReference type="RefSeq" id="XP_015077908.1"/>
    </source>
</evidence>
<dbReference type="KEGG" id="spen:107021714"/>
<dbReference type="SMR" id="A0A0E9H8Q9"/>
<dbReference type="AlphaFoldDB" id="A0A0E9H8Q9"/>
<feature type="domain" description="F-box associated beta-propeller type 1" evidence="2">
    <location>
        <begin position="113"/>
        <end position="354"/>
    </location>
</feature>
<sequence length="388" mass="44499">MACGNLMKLSEDVEIYIFIRLPVKSLMRFKSISKTLYVLIGSTTFANLHLIHATITKDELILLKHSTKEQSEEFKNVLSFISNISDNGFIPLQPDLNVPHLTNDYGSLFHHLIGPCHGLIALTDSVVTVLINPATRHYRQVPPCPFGCPKGYHRTIEGVGFGFVSILNDYKVVRLSDVFWDPPYGYAEGRDSKVDIYELSSDSWRELEPVEVPPIYYLSCSEMIYKEGVHWFASKEKVVILCFDIGTEIFRNMNIPDAFYSIRQSRYGLLVLNECLASICYNDPGCAIDPIQDFLHIWIMKEYGVSESWIKKYTIRSLNVESPLSFWKDQFLLVESKTGQLIYYDVNSDEWKEVGLQGYRTSLRVIVYTESISSIHSGREHATQVQRF</sequence>
<keyword evidence="4" id="KW-1185">Reference proteome</keyword>
<evidence type="ECO:0000259" key="1">
    <source>
        <dbReference type="Pfam" id="PF00646"/>
    </source>
</evidence>
<reference evidence="4" key="1">
    <citation type="journal article" date="2014" name="Nat. Genet.">
        <title>The genome of the stress-tolerant wild tomato species Solanum pennellii.</title>
        <authorList>
            <person name="Bolger A."/>
            <person name="Scossa F."/>
            <person name="Bolger M.E."/>
            <person name="Lanz C."/>
            <person name="Maumus F."/>
            <person name="Tohge T."/>
            <person name="Quesneville H."/>
            <person name="Alseekh S."/>
            <person name="Sorensen I."/>
            <person name="Lichtenstein G."/>
            <person name="Fich E.A."/>
            <person name="Conte M."/>
            <person name="Keller H."/>
            <person name="Schneeberger K."/>
            <person name="Schwacke R."/>
            <person name="Ofner I."/>
            <person name="Vrebalov J."/>
            <person name="Xu Y."/>
            <person name="Osorio S."/>
            <person name="Aflitos S.A."/>
            <person name="Schijlen E."/>
            <person name="Jimenez-Gomez J.M."/>
            <person name="Ryngajllo M."/>
            <person name="Kimura S."/>
            <person name="Kumar R."/>
            <person name="Koenig D."/>
            <person name="Headland L.R."/>
            <person name="Maloof J.N."/>
            <person name="Sinha N."/>
            <person name="van Ham R.C."/>
            <person name="Lankhorst R.K."/>
            <person name="Mao L."/>
            <person name="Vogel A."/>
            <person name="Arsova B."/>
            <person name="Panstruga R."/>
            <person name="Fei Z."/>
            <person name="Rose J.K."/>
            <person name="Zamir D."/>
            <person name="Carrari F."/>
            <person name="Giovannoni J.J."/>
            <person name="Weigel D."/>
            <person name="Usadel B."/>
            <person name="Fernie A.R."/>
        </authorList>
    </citation>
    <scope>NUCLEOTIDE SEQUENCE [LARGE SCALE GENOMIC DNA]</scope>
</reference>
<gene>
    <name evidence="5" type="primary">LOC107021714</name>
</gene>
<reference evidence="3" key="2">
    <citation type="journal article" date="2015" name="Proc. Natl. Acad. Sci. U.S.A.">
        <title>Unilateral incompatibility gene ui1.1 encodes an S-locus F-box protein expressed in pollen of Solanum species.</title>
        <authorList>
            <person name="Li W."/>
            <person name="Chetelat R.T."/>
        </authorList>
    </citation>
    <scope>NUCLEOTIDE SEQUENCE</scope>
</reference>
<name>A0A0E9H8Q9_SOLPN</name>
<protein>
    <submittedName>
        <fullName evidence="5">F-box protein At3g07870-like</fullName>
    </submittedName>
    <submittedName>
        <fullName evidence="3">S-locus F-box protein 20</fullName>
    </submittedName>
</protein>
<dbReference type="OrthoDB" id="1867629at2759"/>
<dbReference type="EMBL" id="BK009226">
    <property type="protein sequence ID" value="DAA64720.1"/>
    <property type="molecule type" value="Genomic_DNA"/>
</dbReference>
<dbReference type="Pfam" id="PF00646">
    <property type="entry name" value="F-box"/>
    <property type="match status" value="1"/>
</dbReference>
<accession>A0A0E9H8Q9</accession>
<evidence type="ECO:0000259" key="2">
    <source>
        <dbReference type="Pfam" id="PF07734"/>
    </source>
</evidence>
<dbReference type="InterPro" id="IPR001810">
    <property type="entry name" value="F-box_dom"/>
</dbReference>
<dbReference type="PANTHER" id="PTHR31672">
    <property type="entry name" value="BNACNNG10540D PROTEIN"/>
    <property type="match status" value="1"/>
</dbReference>
<evidence type="ECO:0000313" key="3">
    <source>
        <dbReference type="EMBL" id="DAA64720.1"/>
    </source>
</evidence>
<dbReference type="NCBIfam" id="TIGR01640">
    <property type="entry name" value="F_box_assoc_1"/>
    <property type="match status" value="1"/>
</dbReference>
<dbReference type="InterPro" id="IPR036047">
    <property type="entry name" value="F-box-like_dom_sf"/>
</dbReference>
<dbReference type="RefSeq" id="XP_015077908.1">
    <property type="nucleotide sequence ID" value="XM_015222422.2"/>
</dbReference>
<dbReference type="InterPro" id="IPR006527">
    <property type="entry name" value="F-box-assoc_dom_typ1"/>
</dbReference>
<dbReference type="Proteomes" id="UP000694930">
    <property type="component" value="Chromosome 1"/>
</dbReference>
<proteinExistence type="predicted"/>
<evidence type="ECO:0000313" key="4">
    <source>
        <dbReference type="Proteomes" id="UP000694930"/>
    </source>
</evidence>
<organism evidence="3">
    <name type="scientific">Solanum pennellii</name>
    <name type="common">Tomato</name>
    <name type="synonym">Lycopersicon pennellii</name>
    <dbReference type="NCBI Taxonomy" id="28526"/>
    <lineage>
        <taxon>Eukaryota</taxon>
        <taxon>Viridiplantae</taxon>
        <taxon>Streptophyta</taxon>
        <taxon>Embryophyta</taxon>
        <taxon>Tracheophyta</taxon>
        <taxon>Spermatophyta</taxon>
        <taxon>Magnoliopsida</taxon>
        <taxon>eudicotyledons</taxon>
        <taxon>Gunneridae</taxon>
        <taxon>Pentapetalae</taxon>
        <taxon>asterids</taxon>
        <taxon>lamiids</taxon>
        <taxon>Solanales</taxon>
        <taxon>Solanaceae</taxon>
        <taxon>Solanoideae</taxon>
        <taxon>Solaneae</taxon>
        <taxon>Solanum</taxon>
        <taxon>Solanum subgen. Lycopersicon</taxon>
    </lineage>
</organism>
<dbReference type="Pfam" id="PF07734">
    <property type="entry name" value="FBA_1"/>
    <property type="match status" value="1"/>
</dbReference>